<evidence type="ECO:0000256" key="2">
    <source>
        <dbReference type="ARBA" id="ARBA00022722"/>
    </source>
</evidence>
<keyword evidence="2 5" id="KW-0540">Nuclease</keyword>
<dbReference type="PANTHER" id="PTHR30008:SF0">
    <property type="entry name" value="EXODEOXYRIBONUCLEASE 7 LARGE SUBUNIT"/>
    <property type="match status" value="1"/>
</dbReference>
<reference evidence="10" key="1">
    <citation type="journal article" date="2019" name="Int. J. Syst. Evol. Microbiol.">
        <title>The Global Catalogue of Microorganisms (GCM) 10K type strain sequencing project: providing services to taxonomists for standard genome sequencing and annotation.</title>
        <authorList>
            <consortium name="The Broad Institute Genomics Platform"/>
            <consortium name="The Broad Institute Genome Sequencing Center for Infectious Disease"/>
            <person name="Wu L."/>
            <person name="Ma J."/>
        </authorList>
    </citation>
    <scope>NUCLEOTIDE SEQUENCE [LARGE SCALE GENOMIC DNA]</scope>
    <source>
        <strain evidence="10">KCTC 19812</strain>
    </source>
</reference>
<keyword evidence="6" id="KW-0175">Coiled coil</keyword>
<dbReference type="EMBL" id="JBHUIV010000020">
    <property type="protein sequence ID" value="MFD2202877.1"/>
    <property type="molecule type" value="Genomic_DNA"/>
</dbReference>
<evidence type="ECO:0000313" key="9">
    <source>
        <dbReference type="EMBL" id="MFD2202877.1"/>
    </source>
</evidence>
<dbReference type="EC" id="3.1.11.6" evidence="5"/>
<dbReference type="InterPro" id="IPR003753">
    <property type="entry name" value="Exonuc_VII_L"/>
</dbReference>
<dbReference type="Proteomes" id="UP001597414">
    <property type="component" value="Unassembled WGS sequence"/>
</dbReference>
<dbReference type="CDD" id="cd04489">
    <property type="entry name" value="ExoVII_LU_OBF"/>
    <property type="match status" value="1"/>
</dbReference>
<comment type="similarity">
    <text evidence="5">Belongs to the XseA family.</text>
</comment>
<dbReference type="InterPro" id="IPR025824">
    <property type="entry name" value="OB-fold_nuc-bd_dom"/>
</dbReference>
<dbReference type="GO" id="GO:0008855">
    <property type="term" value="F:exodeoxyribonuclease VII activity"/>
    <property type="evidence" value="ECO:0007669"/>
    <property type="project" value="UniProtKB-EC"/>
</dbReference>
<dbReference type="NCBIfam" id="TIGR00237">
    <property type="entry name" value="xseA"/>
    <property type="match status" value="1"/>
</dbReference>
<dbReference type="Pfam" id="PF13742">
    <property type="entry name" value="tRNA_anti_2"/>
    <property type="match status" value="1"/>
</dbReference>
<dbReference type="RefSeq" id="WP_380804455.1">
    <property type="nucleotide sequence ID" value="NZ_JBHUIV010000020.1"/>
</dbReference>
<organism evidence="9 10">
    <name type="scientific">Shivajiella indica</name>
    <dbReference type="NCBI Taxonomy" id="872115"/>
    <lineage>
        <taxon>Bacteria</taxon>
        <taxon>Pseudomonadati</taxon>
        <taxon>Bacteroidota</taxon>
        <taxon>Cytophagia</taxon>
        <taxon>Cytophagales</taxon>
        <taxon>Cyclobacteriaceae</taxon>
        <taxon>Shivajiella</taxon>
    </lineage>
</organism>
<evidence type="ECO:0000313" key="10">
    <source>
        <dbReference type="Proteomes" id="UP001597414"/>
    </source>
</evidence>
<evidence type="ECO:0000259" key="7">
    <source>
        <dbReference type="Pfam" id="PF02601"/>
    </source>
</evidence>
<evidence type="ECO:0000256" key="1">
    <source>
        <dbReference type="ARBA" id="ARBA00022490"/>
    </source>
</evidence>
<keyword evidence="1" id="KW-0963">Cytoplasm</keyword>
<feature type="domain" description="OB-fold nucleic acid binding" evidence="8">
    <location>
        <begin position="6"/>
        <end position="111"/>
    </location>
</feature>
<protein>
    <recommendedName>
        <fullName evidence="5">Exodeoxyribonuclease 7 large subunit</fullName>
        <ecNumber evidence="5">3.1.11.6</ecNumber>
    </recommendedName>
</protein>
<name>A0ABW5B9R2_9BACT</name>
<keyword evidence="4 5" id="KW-0269">Exonuclease</keyword>
<sequence length="436" mass="49913">MQDYVSLLELNQIIKETLEFNLEPEYWVIAEIAELSHARQGHAYLDLVEKQGNQITAKIRANIWSYTFRGISSRFKSITGQDLKTGMRVLALVSVTYHEIYGLSLNVRDIDPDFTLGERARMRQEIILKLQQEGMLELNKRLILPVVPQKIAIISSSTAAGYGDFINQIDHNRYGYCIHYQLFQASLQGKEAPFTLIQAIQNIKKSKIGFDAVVIIRGGGAQLDLDCFDDYDLAVEIATCPLPVITGIGHERDETIADLVAHTRMKTPTAAAEFILSGFMEFEETIFNLLKTMERNMSKILALEDRKLLDYENRIQQQSNFQIQRSEDVLRHLLIQVKNTAMQKVKVSNLQLENLNQNLRRYALQQVSINNENLERLERDLHRLNPNTFLERGYTRSEINGIPVFQAKIEEGSLLTTYAKNLKILSTIKEVSDYGK</sequence>
<evidence type="ECO:0000256" key="4">
    <source>
        <dbReference type="ARBA" id="ARBA00022839"/>
    </source>
</evidence>
<dbReference type="InterPro" id="IPR020579">
    <property type="entry name" value="Exonuc_VII_lsu_C"/>
</dbReference>
<proteinExistence type="inferred from homology"/>
<keyword evidence="3 5" id="KW-0378">Hydrolase</keyword>
<feature type="domain" description="Exonuclease VII large subunit C-terminal" evidence="7">
    <location>
        <begin position="137"/>
        <end position="406"/>
    </location>
</feature>
<gene>
    <name evidence="9" type="primary">xseA</name>
    <name evidence="9" type="ORF">ACFSKV_14965</name>
</gene>
<comment type="subcellular location">
    <subcellularLocation>
        <location evidence="5">Cytoplasm</location>
    </subcellularLocation>
</comment>
<evidence type="ECO:0000259" key="8">
    <source>
        <dbReference type="Pfam" id="PF13742"/>
    </source>
</evidence>
<dbReference type="PANTHER" id="PTHR30008">
    <property type="entry name" value="EXODEOXYRIBONUCLEASE 7 LARGE SUBUNIT"/>
    <property type="match status" value="1"/>
</dbReference>
<feature type="coiled-coil region" evidence="6">
    <location>
        <begin position="338"/>
        <end position="372"/>
    </location>
</feature>
<evidence type="ECO:0000256" key="3">
    <source>
        <dbReference type="ARBA" id="ARBA00022801"/>
    </source>
</evidence>
<comment type="catalytic activity">
    <reaction evidence="5">
        <text>Exonucleolytic cleavage in either 5'- to 3'- or 3'- to 5'-direction to yield nucleoside 5'-phosphates.</text>
        <dbReference type="EC" id="3.1.11.6"/>
    </reaction>
</comment>
<evidence type="ECO:0000256" key="5">
    <source>
        <dbReference type="RuleBase" id="RU004355"/>
    </source>
</evidence>
<keyword evidence="10" id="KW-1185">Reference proteome</keyword>
<evidence type="ECO:0000256" key="6">
    <source>
        <dbReference type="SAM" id="Coils"/>
    </source>
</evidence>
<comment type="caution">
    <text evidence="9">The sequence shown here is derived from an EMBL/GenBank/DDBJ whole genome shotgun (WGS) entry which is preliminary data.</text>
</comment>
<dbReference type="Pfam" id="PF02601">
    <property type="entry name" value="Exonuc_VII_L"/>
    <property type="match status" value="1"/>
</dbReference>
<accession>A0ABW5B9R2</accession>